<name>A0ABS6E7U9_9FIRM</name>
<comment type="caution">
    <text evidence="1">The sequence shown here is derived from an EMBL/GenBank/DDBJ whole genome shotgun (WGS) entry which is preliminary data.</text>
</comment>
<dbReference type="Proteomes" id="UP000749471">
    <property type="component" value="Unassembled WGS sequence"/>
</dbReference>
<organism evidence="1 2">
    <name type="scientific">Tissierella simiarum</name>
    <dbReference type="NCBI Taxonomy" id="2841534"/>
    <lineage>
        <taxon>Bacteria</taxon>
        <taxon>Bacillati</taxon>
        <taxon>Bacillota</taxon>
        <taxon>Tissierellia</taxon>
        <taxon>Tissierellales</taxon>
        <taxon>Tissierellaceae</taxon>
        <taxon>Tissierella</taxon>
    </lineage>
</organism>
<keyword evidence="2" id="KW-1185">Reference proteome</keyword>
<evidence type="ECO:0000313" key="1">
    <source>
        <dbReference type="EMBL" id="MBU5438324.1"/>
    </source>
</evidence>
<proteinExistence type="predicted"/>
<dbReference type="RefSeq" id="WP_216519343.1">
    <property type="nucleotide sequence ID" value="NZ_JAHLPM010000007.1"/>
</dbReference>
<reference evidence="1 2" key="1">
    <citation type="submission" date="2021-06" db="EMBL/GenBank/DDBJ databases">
        <authorList>
            <person name="Sun Q."/>
            <person name="Li D."/>
        </authorList>
    </citation>
    <scope>NUCLEOTIDE SEQUENCE [LARGE SCALE GENOMIC DNA]</scope>
    <source>
        <strain evidence="1 2">MSJ-40</strain>
    </source>
</reference>
<gene>
    <name evidence="1" type="ORF">KQI42_09905</name>
</gene>
<accession>A0ABS6E7U9</accession>
<protein>
    <submittedName>
        <fullName evidence="1">Zinc ribbon-containing protein</fullName>
    </submittedName>
</protein>
<sequence>MSYEKTYYVPNEDEKELVVKPGTYFCYKCNAKQEIFFKESPLKPCIKCECRVFVSI</sequence>
<dbReference type="EMBL" id="JAHLPM010000007">
    <property type="protein sequence ID" value="MBU5438324.1"/>
    <property type="molecule type" value="Genomic_DNA"/>
</dbReference>
<evidence type="ECO:0000313" key="2">
    <source>
        <dbReference type="Proteomes" id="UP000749471"/>
    </source>
</evidence>